<dbReference type="SUPFAM" id="SSF57667">
    <property type="entry name" value="beta-beta-alpha zinc fingers"/>
    <property type="match status" value="1"/>
</dbReference>
<dbReference type="InterPro" id="IPR013087">
    <property type="entry name" value="Znf_C2H2_type"/>
</dbReference>
<organism evidence="3 4">
    <name type="scientific">Pachysolen tannophilus NRRL Y-2460</name>
    <dbReference type="NCBI Taxonomy" id="669874"/>
    <lineage>
        <taxon>Eukaryota</taxon>
        <taxon>Fungi</taxon>
        <taxon>Dikarya</taxon>
        <taxon>Ascomycota</taxon>
        <taxon>Saccharomycotina</taxon>
        <taxon>Pichiomycetes</taxon>
        <taxon>Pachysolenaceae</taxon>
        <taxon>Pachysolen</taxon>
    </lineage>
</organism>
<keyword evidence="1" id="KW-0862">Zinc</keyword>
<name>A0A1E4TR83_PACTA</name>
<dbReference type="InterPro" id="IPR036236">
    <property type="entry name" value="Znf_C2H2_sf"/>
</dbReference>
<dbReference type="Proteomes" id="UP000094236">
    <property type="component" value="Unassembled WGS sequence"/>
</dbReference>
<gene>
    <name evidence="3" type="ORF">PACTADRAFT_51068</name>
</gene>
<dbReference type="PROSITE" id="PS00028">
    <property type="entry name" value="ZINC_FINGER_C2H2_1"/>
    <property type="match status" value="1"/>
</dbReference>
<dbReference type="GO" id="GO:0008270">
    <property type="term" value="F:zinc ion binding"/>
    <property type="evidence" value="ECO:0007669"/>
    <property type="project" value="UniProtKB-KW"/>
</dbReference>
<evidence type="ECO:0000256" key="1">
    <source>
        <dbReference type="PROSITE-ProRule" id="PRU00042"/>
    </source>
</evidence>
<evidence type="ECO:0000259" key="2">
    <source>
        <dbReference type="PROSITE" id="PS50157"/>
    </source>
</evidence>
<keyword evidence="1" id="KW-0479">Metal-binding</keyword>
<dbReference type="PROSITE" id="PS50157">
    <property type="entry name" value="ZINC_FINGER_C2H2_2"/>
    <property type="match status" value="1"/>
</dbReference>
<dbReference type="AlphaFoldDB" id="A0A1E4TR83"/>
<feature type="domain" description="C2H2-type" evidence="2">
    <location>
        <begin position="21"/>
        <end position="51"/>
    </location>
</feature>
<keyword evidence="4" id="KW-1185">Reference proteome</keyword>
<keyword evidence="1" id="KW-0863">Zinc-finger</keyword>
<evidence type="ECO:0000313" key="4">
    <source>
        <dbReference type="Proteomes" id="UP000094236"/>
    </source>
</evidence>
<sequence length="63" mass="7595">MNINVNNELENVKSGRIDMKYPCTEKHCNKKFCRKDSLTRHHRLVHLNKTSRFNRRIAKDNIQ</sequence>
<protein>
    <recommendedName>
        <fullName evidence="2">C2H2-type domain-containing protein</fullName>
    </recommendedName>
</protein>
<reference evidence="4" key="1">
    <citation type="submission" date="2016-05" db="EMBL/GenBank/DDBJ databases">
        <title>Comparative genomics of biotechnologically important yeasts.</title>
        <authorList>
            <consortium name="DOE Joint Genome Institute"/>
            <person name="Riley R."/>
            <person name="Haridas S."/>
            <person name="Wolfe K.H."/>
            <person name="Lopes M.R."/>
            <person name="Hittinger C.T."/>
            <person name="Goker M."/>
            <person name="Salamov A."/>
            <person name="Wisecaver J."/>
            <person name="Long T.M."/>
            <person name="Aerts A.L."/>
            <person name="Barry K."/>
            <person name="Choi C."/>
            <person name="Clum A."/>
            <person name="Coughlan A.Y."/>
            <person name="Deshpande S."/>
            <person name="Douglass A.P."/>
            <person name="Hanson S.J."/>
            <person name="Klenk H.-P."/>
            <person name="Labutti K."/>
            <person name="Lapidus A."/>
            <person name="Lindquist E."/>
            <person name="Lipzen A."/>
            <person name="Meier-Kolthoff J.P."/>
            <person name="Ohm R.A."/>
            <person name="Otillar R.P."/>
            <person name="Pangilinan J."/>
            <person name="Peng Y."/>
            <person name="Rokas A."/>
            <person name="Rosa C.A."/>
            <person name="Scheuner C."/>
            <person name="Sibirny A.A."/>
            <person name="Slot J.C."/>
            <person name="Stielow J.B."/>
            <person name="Sun H."/>
            <person name="Kurtzman C.P."/>
            <person name="Blackwell M."/>
            <person name="Grigoriev I.V."/>
            <person name="Jeffries T.W."/>
        </authorList>
    </citation>
    <scope>NUCLEOTIDE SEQUENCE [LARGE SCALE GENOMIC DNA]</scope>
    <source>
        <strain evidence="4">NRRL Y-2460</strain>
    </source>
</reference>
<dbReference type="Gene3D" id="3.30.160.60">
    <property type="entry name" value="Classic Zinc Finger"/>
    <property type="match status" value="1"/>
</dbReference>
<accession>A0A1E4TR83</accession>
<evidence type="ECO:0000313" key="3">
    <source>
        <dbReference type="EMBL" id="ODV94188.1"/>
    </source>
</evidence>
<dbReference type="OrthoDB" id="6910977at2759"/>
<dbReference type="EMBL" id="KV454016">
    <property type="protein sequence ID" value="ODV94188.1"/>
    <property type="molecule type" value="Genomic_DNA"/>
</dbReference>
<proteinExistence type="predicted"/>